<sequence length="65" mass="7165">MLSIALKLPPVGSQNFVLNDVLIMEPPPAREARFLPLRKNPLPSSPIFHTAREARPSVPKIPKGI</sequence>
<feature type="region of interest" description="Disordered" evidence="1">
    <location>
        <begin position="45"/>
        <end position="65"/>
    </location>
</feature>
<dbReference type="STRING" id="1802440.A2569_03035"/>
<evidence type="ECO:0000313" key="3">
    <source>
        <dbReference type="Proteomes" id="UP000177090"/>
    </source>
</evidence>
<protein>
    <submittedName>
        <fullName evidence="2">Uncharacterized protein</fullName>
    </submittedName>
</protein>
<dbReference type="EMBL" id="MHTL01000014">
    <property type="protein sequence ID" value="OHA60390.1"/>
    <property type="molecule type" value="Genomic_DNA"/>
</dbReference>
<evidence type="ECO:0000256" key="1">
    <source>
        <dbReference type="SAM" id="MobiDB-lite"/>
    </source>
</evidence>
<accession>A0A1G2QIG8</accession>
<organism evidence="2 3">
    <name type="scientific">Candidatus Vogelbacteria bacterium RIFOXYD1_FULL_51_18</name>
    <dbReference type="NCBI Taxonomy" id="1802440"/>
    <lineage>
        <taxon>Bacteria</taxon>
        <taxon>Candidatus Vogeliibacteriota</taxon>
    </lineage>
</organism>
<dbReference type="AlphaFoldDB" id="A0A1G2QIG8"/>
<gene>
    <name evidence="2" type="ORF">A2569_03035</name>
</gene>
<dbReference type="Proteomes" id="UP000177090">
    <property type="component" value="Unassembled WGS sequence"/>
</dbReference>
<reference evidence="2 3" key="1">
    <citation type="journal article" date="2016" name="Nat. Commun.">
        <title>Thousands of microbial genomes shed light on interconnected biogeochemical processes in an aquifer system.</title>
        <authorList>
            <person name="Anantharaman K."/>
            <person name="Brown C.T."/>
            <person name="Hug L.A."/>
            <person name="Sharon I."/>
            <person name="Castelle C.J."/>
            <person name="Probst A.J."/>
            <person name="Thomas B.C."/>
            <person name="Singh A."/>
            <person name="Wilkins M.J."/>
            <person name="Karaoz U."/>
            <person name="Brodie E.L."/>
            <person name="Williams K.H."/>
            <person name="Hubbard S.S."/>
            <person name="Banfield J.F."/>
        </authorList>
    </citation>
    <scope>NUCLEOTIDE SEQUENCE [LARGE SCALE GENOMIC DNA]</scope>
</reference>
<evidence type="ECO:0000313" key="2">
    <source>
        <dbReference type="EMBL" id="OHA60390.1"/>
    </source>
</evidence>
<name>A0A1G2QIG8_9BACT</name>
<proteinExistence type="predicted"/>
<comment type="caution">
    <text evidence="2">The sequence shown here is derived from an EMBL/GenBank/DDBJ whole genome shotgun (WGS) entry which is preliminary data.</text>
</comment>